<dbReference type="AlphaFoldDB" id="A0A0L0SZC3"/>
<dbReference type="Proteomes" id="UP000054350">
    <property type="component" value="Unassembled WGS sequence"/>
</dbReference>
<evidence type="ECO:0000256" key="2">
    <source>
        <dbReference type="ARBA" id="ARBA00022692"/>
    </source>
</evidence>
<sequence length="264" mass="27424">MASIRKWPAAVLLVAAFALCMHAAPALASSSSSSARNVPVLAWSNAPVSEKHHVQAVVAADQAEVVAKFAELGLNRDALCAPDARVVVFQQEVHAVDLLKQPASPVLAVLRTARDDATTSLEIVHAHADPAAAVRAYLAEACTESAAPEPVKVSLPAWSDASDAAAQAVQRELEAPAALWVYGGQVPAASVQEESVSPKAATATGSTTNAPLIAKYHVFTPGLFMTLAVTISLVLLLVVALSWLGSVSAPAGMEGSKRKQKKMQ</sequence>
<dbReference type="Pfam" id="PF20520">
    <property type="entry name" value="Ac45-VOA1_TM"/>
    <property type="match status" value="1"/>
</dbReference>
<dbReference type="EMBL" id="GG745354">
    <property type="protein sequence ID" value="KNE67852.1"/>
    <property type="molecule type" value="Genomic_DNA"/>
</dbReference>
<reference evidence="9" key="2">
    <citation type="submission" date="2009-11" db="EMBL/GenBank/DDBJ databases">
        <title>The Genome Sequence of Allomyces macrogynus strain ATCC 38327.</title>
        <authorList>
            <consortium name="The Broad Institute Genome Sequencing Platform"/>
            <person name="Russ C."/>
            <person name="Cuomo C."/>
            <person name="Shea T."/>
            <person name="Young S.K."/>
            <person name="Zeng Q."/>
            <person name="Koehrsen M."/>
            <person name="Haas B."/>
            <person name="Borodovsky M."/>
            <person name="Guigo R."/>
            <person name="Alvarado L."/>
            <person name="Berlin A."/>
            <person name="Borenstein D."/>
            <person name="Chen Z."/>
            <person name="Engels R."/>
            <person name="Freedman E."/>
            <person name="Gellesch M."/>
            <person name="Goldberg J."/>
            <person name="Griggs A."/>
            <person name="Gujja S."/>
            <person name="Heiman D."/>
            <person name="Hepburn T."/>
            <person name="Howarth C."/>
            <person name="Jen D."/>
            <person name="Larson L."/>
            <person name="Lewis B."/>
            <person name="Mehta T."/>
            <person name="Park D."/>
            <person name="Pearson M."/>
            <person name="Roberts A."/>
            <person name="Saif S."/>
            <person name="Shenoy N."/>
            <person name="Sisk P."/>
            <person name="Stolte C."/>
            <person name="Sykes S."/>
            <person name="Walk T."/>
            <person name="White J."/>
            <person name="Yandava C."/>
            <person name="Burger G."/>
            <person name="Gray M.W."/>
            <person name="Holland P.W.H."/>
            <person name="King N."/>
            <person name="Lang F.B.F."/>
            <person name="Roger A.J."/>
            <person name="Ruiz-Trillo I."/>
            <person name="Lander E."/>
            <person name="Nusbaum C."/>
        </authorList>
    </citation>
    <scope>NUCLEOTIDE SEQUENCE [LARGE SCALE GENOMIC DNA]</scope>
    <source>
        <strain evidence="9">ATCC 38327</strain>
    </source>
</reference>
<keyword evidence="2 5" id="KW-0812">Transmembrane</keyword>
<dbReference type="InterPro" id="IPR046756">
    <property type="entry name" value="VAS1/VOA1_TM"/>
</dbReference>
<feature type="transmembrane region" description="Helical" evidence="5">
    <location>
        <begin position="223"/>
        <end position="253"/>
    </location>
</feature>
<keyword evidence="3 5" id="KW-1133">Transmembrane helix</keyword>
<keyword evidence="9" id="KW-1185">Reference proteome</keyword>
<proteinExistence type="predicted"/>
<feature type="signal peptide" evidence="6">
    <location>
        <begin position="1"/>
        <end position="28"/>
    </location>
</feature>
<gene>
    <name evidence="8" type="ORF">AMAG_12568</name>
</gene>
<evidence type="ECO:0000313" key="8">
    <source>
        <dbReference type="EMBL" id="KNE67852.1"/>
    </source>
</evidence>
<keyword evidence="6" id="KW-0732">Signal</keyword>
<evidence type="ECO:0000256" key="6">
    <source>
        <dbReference type="SAM" id="SignalP"/>
    </source>
</evidence>
<name>A0A0L0SZC3_ALLM3</name>
<dbReference type="GO" id="GO:0016020">
    <property type="term" value="C:membrane"/>
    <property type="evidence" value="ECO:0007669"/>
    <property type="project" value="UniProtKB-SubCell"/>
</dbReference>
<protein>
    <recommendedName>
        <fullName evidence="7">V-type proton ATPase subunit S1/VOA1 transmembrane domain-containing protein</fullName>
    </recommendedName>
</protein>
<keyword evidence="4 5" id="KW-0472">Membrane</keyword>
<evidence type="ECO:0000313" key="9">
    <source>
        <dbReference type="Proteomes" id="UP000054350"/>
    </source>
</evidence>
<evidence type="ECO:0000256" key="3">
    <source>
        <dbReference type="ARBA" id="ARBA00022989"/>
    </source>
</evidence>
<feature type="domain" description="V-type proton ATPase subunit S1/VOA1 transmembrane" evidence="7">
    <location>
        <begin position="219"/>
        <end position="249"/>
    </location>
</feature>
<organism evidence="8 9">
    <name type="scientific">Allomyces macrogynus (strain ATCC 38327)</name>
    <name type="common">Allomyces javanicus var. macrogynus</name>
    <dbReference type="NCBI Taxonomy" id="578462"/>
    <lineage>
        <taxon>Eukaryota</taxon>
        <taxon>Fungi</taxon>
        <taxon>Fungi incertae sedis</taxon>
        <taxon>Blastocladiomycota</taxon>
        <taxon>Blastocladiomycetes</taxon>
        <taxon>Blastocladiales</taxon>
        <taxon>Blastocladiaceae</taxon>
        <taxon>Allomyces</taxon>
    </lineage>
</organism>
<evidence type="ECO:0000256" key="5">
    <source>
        <dbReference type="SAM" id="Phobius"/>
    </source>
</evidence>
<evidence type="ECO:0000256" key="4">
    <source>
        <dbReference type="ARBA" id="ARBA00023136"/>
    </source>
</evidence>
<evidence type="ECO:0000259" key="7">
    <source>
        <dbReference type="Pfam" id="PF20520"/>
    </source>
</evidence>
<comment type="subcellular location">
    <subcellularLocation>
        <location evidence="1">Membrane</location>
        <topology evidence="1">Single-pass membrane protein</topology>
    </subcellularLocation>
</comment>
<evidence type="ECO:0000256" key="1">
    <source>
        <dbReference type="ARBA" id="ARBA00004167"/>
    </source>
</evidence>
<reference evidence="8 9" key="1">
    <citation type="submission" date="2009-11" db="EMBL/GenBank/DDBJ databases">
        <title>Annotation of Allomyces macrogynus ATCC 38327.</title>
        <authorList>
            <consortium name="The Broad Institute Genome Sequencing Platform"/>
            <person name="Russ C."/>
            <person name="Cuomo C."/>
            <person name="Burger G."/>
            <person name="Gray M.W."/>
            <person name="Holland P.W.H."/>
            <person name="King N."/>
            <person name="Lang F.B.F."/>
            <person name="Roger A.J."/>
            <person name="Ruiz-Trillo I."/>
            <person name="Young S.K."/>
            <person name="Zeng Q."/>
            <person name="Gargeya S."/>
            <person name="Fitzgerald M."/>
            <person name="Haas B."/>
            <person name="Abouelleil A."/>
            <person name="Alvarado L."/>
            <person name="Arachchi H.M."/>
            <person name="Berlin A."/>
            <person name="Chapman S.B."/>
            <person name="Gearin G."/>
            <person name="Goldberg J."/>
            <person name="Griggs A."/>
            <person name="Gujja S."/>
            <person name="Hansen M."/>
            <person name="Heiman D."/>
            <person name="Howarth C."/>
            <person name="Larimer J."/>
            <person name="Lui A."/>
            <person name="MacDonald P.J.P."/>
            <person name="McCowen C."/>
            <person name="Montmayeur A."/>
            <person name="Murphy C."/>
            <person name="Neiman D."/>
            <person name="Pearson M."/>
            <person name="Priest M."/>
            <person name="Roberts A."/>
            <person name="Saif S."/>
            <person name="Shea T."/>
            <person name="Sisk P."/>
            <person name="Stolte C."/>
            <person name="Sykes S."/>
            <person name="Wortman J."/>
            <person name="Nusbaum C."/>
            <person name="Birren B."/>
        </authorList>
    </citation>
    <scope>NUCLEOTIDE SEQUENCE [LARGE SCALE GENOMIC DNA]</scope>
    <source>
        <strain evidence="8 9">ATCC 38327</strain>
    </source>
</reference>
<accession>A0A0L0SZC3</accession>
<dbReference type="VEuPathDB" id="FungiDB:AMAG_12568"/>
<feature type="chain" id="PRO_5005548317" description="V-type proton ATPase subunit S1/VOA1 transmembrane domain-containing protein" evidence="6">
    <location>
        <begin position="29"/>
        <end position="264"/>
    </location>
</feature>
<dbReference type="OrthoDB" id="5585159at2759"/>